<dbReference type="InterPro" id="IPR003329">
    <property type="entry name" value="Cytidylyl_trans"/>
</dbReference>
<dbReference type="GO" id="GO:0008781">
    <property type="term" value="F:N-acylneuraminate cytidylyltransferase activity"/>
    <property type="evidence" value="ECO:0007669"/>
    <property type="project" value="TreeGrafter"/>
</dbReference>
<dbReference type="InterPro" id="IPR029044">
    <property type="entry name" value="Nucleotide-diphossugar_trans"/>
</dbReference>
<accession>A0A383D5Y7</accession>
<sequence>MKIIAMVPARMGSKRVKSKNLRLLDGRALIEHVLDTLSKINIFDEIYLNSEDEVFSGIAEKYGISFYKRPNHLSSDDATNDEF</sequence>
<reference evidence="1" key="1">
    <citation type="submission" date="2018-05" db="EMBL/GenBank/DDBJ databases">
        <authorList>
            <person name="Lanie J.A."/>
            <person name="Ng W.-L."/>
            <person name="Kazmierczak K.M."/>
            <person name="Andrzejewski T.M."/>
            <person name="Davidsen T.M."/>
            <person name="Wayne K.J."/>
            <person name="Tettelin H."/>
            <person name="Glass J.I."/>
            <person name="Rusch D."/>
            <person name="Podicherti R."/>
            <person name="Tsui H.-C.T."/>
            <person name="Winkler M.E."/>
        </authorList>
    </citation>
    <scope>NUCLEOTIDE SEQUENCE</scope>
</reference>
<dbReference type="Gene3D" id="3.90.550.10">
    <property type="entry name" value="Spore Coat Polysaccharide Biosynthesis Protein SpsA, Chain A"/>
    <property type="match status" value="1"/>
</dbReference>
<dbReference type="AlphaFoldDB" id="A0A383D5Y7"/>
<protein>
    <recommendedName>
        <fullName evidence="2">Acylneuraminate cytidylyltransferase</fullName>
    </recommendedName>
</protein>
<name>A0A383D5Y7_9ZZZZ</name>
<dbReference type="EMBL" id="UINC01214445">
    <property type="protein sequence ID" value="SVE39679.1"/>
    <property type="molecule type" value="Genomic_DNA"/>
</dbReference>
<evidence type="ECO:0000313" key="1">
    <source>
        <dbReference type="EMBL" id="SVE39679.1"/>
    </source>
</evidence>
<dbReference type="Pfam" id="PF02348">
    <property type="entry name" value="CTP_transf_3"/>
    <property type="match status" value="1"/>
</dbReference>
<evidence type="ECO:0008006" key="2">
    <source>
        <dbReference type="Google" id="ProtNLM"/>
    </source>
</evidence>
<feature type="non-terminal residue" evidence="1">
    <location>
        <position position="83"/>
    </location>
</feature>
<dbReference type="PANTHER" id="PTHR21485">
    <property type="entry name" value="HAD SUPERFAMILY MEMBERS CMAS AND KDSC"/>
    <property type="match status" value="1"/>
</dbReference>
<dbReference type="SUPFAM" id="SSF53448">
    <property type="entry name" value="Nucleotide-diphospho-sugar transferases"/>
    <property type="match status" value="1"/>
</dbReference>
<gene>
    <name evidence="1" type="ORF">METZ01_LOCUS492533</name>
</gene>
<dbReference type="InterPro" id="IPR050793">
    <property type="entry name" value="CMP-NeuNAc_synthase"/>
</dbReference>
<proteinExistence type="predicted"/>
<dbReference type="PANTHER" id="PTHR21485:SF3">
    <property type="entry name" value="N-ACYLNEURAMINATE CYTIDYLYLTRANSFERASE"/>
    <property type="match status" value="1"/>
</dbReference>
<organism evidence="1">
    <name type="scientific">marine metagenome</name>
    <dbReference type="NCBI Taxonomy" id="408172"/>
    <lineage>
        <taxon>unclassified sequences</taxon>
        <taxon>metagenomes</taxon>
        <taxon>ecological metagenomes</taxon>
    </lineage>
</organism>